<comment type="similarity">
    <text evidence="1">Belongs to the membrane fusion protein (MFP) (TC 8.A.1) family.</text>
</comment>
<reference evidence="8" key="1">
    <citation type="submission" date="2016-09" db="EMBL/GenBank/DDBJ databases">
        <authorList>
            <person name="Varghese N."/>
            <person name="Submissions S."/>
        </authorList>
    </citation>
    <scope>NUCLEOTIDE SEQUENCE [LARGE SCALE GENOMIC DNA]</scope>
    <source>
        <strain evidence="8">TNe-862</strain>
    </source>
</reference>
<keyword evidence="3" id="KW-1133">Transmembrane helix</keyword>
<keyword evidence="8" id="KW-1185">Reference proteome</keyword>
<protein>
    <submittedName>
        <fullName evidence="7">RND family efflux transporter, MFP subunit</fullName>
    </submittedName>
</protein>
<dbReference type="InterPro" id="IPR006143">
    <property type="entry name" value="RND_pump_MFP"/>
</dbReference>
<dbReference type="Pfam" id="PF25917">
    <property type="entry name" value="BSH_RND"/>
    <property type="match status" value="1"/>
</dbReference>
<feature type="domain" description="p-hydroxybenzoic acid efflux pump subunit AaeA-like beta-barrel" evidence="6">
    <location>
        <begin position="174"/>
        <end position="271"/>
    </location>
</feature>
<dbReference type="InterPro" id="IPR058634">
    <property type="entry name" value="AaeA-lik-b-barrel"/>
</dbReference>
<dbReference type="PANTHER" id="PTHR30367">
    <property type="entry name" value="P-HYDROXYBENZOIC ACID EFFLUX PUMP SUBUNIT AAEA-RELATED"/>
    <property type="match status" value="1"/>
</dbReference>
<evidence type="ECO:0000256" key="4">
    <source>
        <dbReference type="ARBA" id="ARBA00023136"/>
    </source>
</evidence>
<dbReference type="GO" id="GO:0016020">
    <property type="term" value="C:membrane"/>
    <property type="evidence" value="ECO:0007669"/>
    <property type="project" value="InterPro"/>
</dbReference>
<evidence type="ECO:0000259" key="5">
    <source>
        <dbReference type="Pfam" id="PF25917"/>
    </source>
</evidence>
<dbReference type="Gene3D" id="2.40.30.170">
    <property type="match status" value="1"/>
</dbReference>
<evidence type="ECO:0000256" key="3">
    <source>
        <dbReference type="ARBA" id="ARBA00022989"/>
    </source>
</evidence>
<dbReference type="EMBL" id="FMYQ01000032">
    <property type="protein sequence ID" value="SDE08596.1"/>
    <property type="molecule type" value="Genomic_DNA"/>
</dbReference>
<dbReference type="GO" id="GO:0022857">
    <property type="term" value="F:transmembrane transporter activity"/>
    <property type="evidence" value="ECO:0007669"/>
    <property type="project" value="InterPro"/>
</dbReference>
<evidence type="ECO:0000256" key="2">
    <source>
        <dbReference type="ARBA" id="ARBA00022692"/>
    </source>
</evidence>
<evidence type="ECO:0000259" key="6">
    <source>
        <dbReference type="Pfam" id="PF25963"/>
    </source>
</evidence>
<dbReference type="InterPro" id="IPR058625">
    <property type="entry name" value="MdtA-like_BSH"/>
</dbReference>
<dbReference type="Pfam" id="PF25963">
    <property type="entry name" value="Beta-barrel_AAEA"/>
    <property type="match status" value="1"/>
</dbReference>
<evidence type="ECO:0000313" key="7">
    <source>
        <dbReference type="EMBL" id="SDE08596.1"/>
    </source>
</evidence>
<dbReference type="STRING" id="416944.SAMN05421548_13246"/>
<evidence type="ECO:0000256" key="1">
    <source>
        <dbReference type="ARBA" id="ARBA00009477"/>
    </source>
</evidence>
<proteinExistence type="inferred from homology"/>
<gene>
    <name evidence="7" type="ORF">SAMN05421548_13246</name>
</gene>
<dbReference type="AlphaFoldDB" id="A0A1G7A3Y2"/>
<sequence>MFLALAIFIAWRLCSYYMLAPWTRDGHIYADTVRLSADVPGIITAVYVTDNQPVKRGQPLFVIDQSRYDLARQQAEAEVQRRLVATDQARREYMRNVGLGDLVSQEALEESRERLQSDESDLVYSRTLLNVANLNVGRTVVTSPVDGYVNDKAPHVGEYVERGSPIVSVVDASSFSAVRYFEETKLNGIRLGQSADIYVVGEQVPLHGRVKSIAAAVEDRERTESPNLLPNIDPNFAWVRLEQRIPVRVTLDGTPDNLRLVAGRTATVFINEAPNSGAIQWRLRGSSRPSWSWFLFSL</sequence>
<dbReference type="Proteomes" id="UP000198908">
    <property type="component" value="Unassembled WGS sequence"/>
</dbReference>
<keyword evidence="2" id="KW-0812">Transmembrane</keyword>
<evidence type="ECO:0000313" key="8">
    <source>
        <dbReference type="Proteomes" id="UP000198908"/>
    </source>
</evidence>
<dbReference type="InterPro" id="IPR050393">
    <property type="entry name" value="MFP_Efflux_Pump"/>
</dbReference>
<dbReference type="NCBIfam" id="TIGR01730">
    <property type="entry name" value="RND_mfp"/>
    <property type="match status" value="1"/>
</dbReference>
<keyword evidence="4" id="KW-0472">Membrane</keyword>
<organism evidence="7 8">
    <name type="scientific">Paraburkholderia lycopersici</name>
    <dbReference type="NCBI Taxonomy" id="416944"/>
    <lineage>
        <taxon>Bacteria</taxon>
        <taxon>Pseudomonadati</taxon>
        <taxon>Pseudomonadota</taxon>
        <taxon>Betaproteobacteria</taxon>
        <taxon>Burkholderiales</taxon>
        <taxon>Burkholderiaceae</taxon>
        <taxon>Paraburkholderia</taxon>
    </lineage>
</organism>
<name>A0A1G7A3Y2_9BURK</name>
<feature type="domain" description="Multidrug resistance protein MdtA-like barrel-sandwich hybrid" evidence="5">
    <location>
        <begin position="32"/>
        <end position="170"/>
    </location>
</feature>
<dbReference type="Gene3D" id="2.40.50.100">
    <property type="match status" value="1"/>
</dbReference>
<dbReference type="SUPFAM" id="SSF111369">
    <property type="entry name" value="HlyD-like secretion proteins"/>
    <property type="match status" value="1"/>
</dbReference>
<dbReference type="PANTHER" id="PTHR30367:SF12">
    <property type="entry name" value="P-HYDROXYBENZOIC ACID EFFLUX PUMP SUBUNIT AAEA"/>
    <property type="match status" value="1"/>
</dbReference>
<accession>A0A1G7A3Y2</accession>